<evidence type="ECO:0000259" key="2">
    <source>
        <dbReference type="PROSITE" id="PS50943"/>
    </source>
</evidence>
<sequence length="99" mass="10775">MSRVHSQKLQQIRKSEGLTQAAFADTVSIALSTVKNYESGQRDAGLVVIDAVLNNPRFEKYTLWLMTGKTAPSAGQISPTLSPDGPETTKYPHLTQKTG</sequence>
<dbReference type="InterPro" id="IPR010982">
    <property type="entry name" value="Lambda_DNA-bd_dom_sf"/>
</dbReference>
<dbReference type="Pfam" id="PF01381">
    <property type="entry name" value="HTH_3"/>
    <property type="match status" value="1"/>
</dbReference>
<dbReference type="InterPro" id="IPR001387">
    <property type="entry name" value="Cro/C1-type_HTH"/>
</dbReference>
<dbReference type="SMART" id="SM00530">
    <property type="entry name" value="HTH_XRE"/>
    <property type="match status" value="1"/>
</dbReference>
<reference evidence="3" key="1">
    <citation type="submission" date="2020-12" db="EMBL/GenBank/DDBJ databases">
        <title>Draft genome sequence of Enterobacter spp., Lelliottia spp. and Serratia spp. isolated from drinking water reservoirs and lakes.</title>
        <authorList>
            <person name="Reitter C."/>
            <person name="Neuhaus K."/>
            <person name="Huegler M."/>
        </authorList>
    </citation>
    <scope>NUCLEOTIDE SEQUENCE</scope>
    <source>
        <strain evidence="3">TZW15</strain>
    </source>
</reference>
<feature type="domain" description="HTH cro/C1-type" evidence="2">
    <location>
        <begin position="9"/>
        <end position="42"/>
    </location>
</feature>
<feature type="region of interest" description="Disordered" evidence="1">
    <location>
        <begin position="71"/>
        <end position="99"/>
    </location>
</feature>
<dbReference type="Proteomes" id="UP000653275">
    <property type="component" value="Unassembled WGS sequence"/>
</dbReference>
<accession>A0AAP2AJ09</accession>
<dbReference type="SUPFAM" id="SSF47413">
    <property type="entry name" value="lambda repressor-like DNA-binding domains"/>
    <property type="match status" value="1"/>
</dbReference>
<dbReference type="CDD" id="cd00093">
    <property type="entry name" value="HTH_XRE"/>
    <property type="match status" value="1"/>
</dbReference>
<evidence type="ECO:0000313" key="4">
    <source>
        <dbReference type="Proteomes" id="UP000653275"/>
    </source>
</evidence>
<gene>
    <name evidence="3" type="ORF">I7V27_21470</name>
</gene>
<evidence type="ECO:0000313" key="3">
    <source>
        <dbReference type="EMBL" id="MBL5936996.1"/>
    </source>
</evidence>
<dbReference type="Gene3D" id="1.10.260.40">
    <property type="entry name" value="lambda repressor-like DNA-binding domains"/>
    <property type="match status" value="1"/>
</dbReference>
<dbReference type="PROSITE" id="PS50943">
    <property type="entry name" value="HTH_CROC1"/>
    <property type="match status" value="1"/>
</dbReference>
<dbReference type="EMBL" id="JAENMS010000018">
    <property type="protein sequence ID" value="MBL5936996.1"/>
    <property type="molecule type" value="Genomic_DNA"/>
</dbReference>
<name>A0AAP2AJ09_LELAM</name>
<comment type="caution">
    <text evidence="3">The sequence shown here is derived from an EMBL/GenBank/DDBJ whole genome shotgun (WGS) entry which is preliminary data.</text>
</comment>
<dbReference type="AlphaFoldDB" id="A0AAP2AJ09"/>
<organism evidence="3 4">
    <name type="scientific">Lelliottia amnigena</name>
    <name type="common">Enterobacter amnigenus</name>
    <dbReference type="NCBI Taxonomy" id="61646"/>
    <lineage>
        <taxon>Bacteria</taxon>
        <taxon>Pseudomonadati</taxon>
        <taxon>Pseudomonadota</taxon>
        <taxon>Gammaproteobacteria</taxon>
        <taxon>Enterobacterales</taxon>
        <taxon>Enterobacteriaceae</taxon>
        <taxon>Lelliottia</taxon>
    </lineage>
</organism>
<proteinExistence type="predicted"/>
<dbReference type="GO" id="GO:0003677">
    <property type="term" value="F:DNA binding"/>
    <property type="evidence" value="ECO:0007669"/>
    <property type="project" value="InterPro"/>
</dbReference>
<dbReference type="RefSeq" id="WP_202666497.1">
    <property type="nucleotide sequence ID" value="NZ_JAENMR010000013.1"/>
</dbReference>
<protein>
    <submittedName>
        <fullName evidence="3">Helix-turn-helix transcriptional regulator</fullName>
    </submittedName>
</protein>
<evidence type="ECO:0000256" key="1">
    <source>
        <dbReference type="SAM" id="MobiDB-lite"/>
    </source>
</evidence>